<protein>
    <recommendedName>
        <fullName evidence="1">CxC6 like cysteine cluster associated with KDZ domain-containing protein</fullName>
    </recommendedName>
</protein>
<dbReference type="EMBL" id="JAWWNJ010000045">
    <property type="protein sequence ID" value="KAK7018933.1"/>
    <property type="molecule type" value="Genomic_DNA"/>
</dbReference>
<dbReference type="AlphaFoldDB" id="A0AAW0AZ71"/>
<evidence type="ECO:0000259" key="1">
    <source>
        <dbReference type="Pfam" id="PF18721"/>
    </source>
</evidence>
<feature type="domain" description="CxC6 like cysteine cluster associated with KDZ" evidence="1">
    <location>
        <begin position="4"/>
        <end position="68"/>
    </location>
</feature>
<comment type="caution">
    <text evidence="2">The sequence shown here is derived from an EMBL/GenBank/DDBJ whole genome shotgun (WGS) entry which is preliminary data.</text>
</comment>
<keyword evidence="3" id="KW-1185">Reference proteome</keyword>
<accession>A0AAW0AZ71</accession>
<name>A0AAW0AZ71_9AGAR</name>
<organism evidence="2 3">
    <name type="scientific">Favolaschia claudopus</name>
    <dbReference type="NCBI Taxonomy" id="2862362"/>
    <lineage>
        <taxon>Eukaryota</taxon>
        <taxon>Fungi</taxon>
        <taxon>Dikarya</taxon>
        <taxon>Basidiomycota</taxon>
        <taxon>Agaricomycotina</taxon>
        <taxon>Agaricomycetes</taxon>
        <taxon>Agaricomycetidae</taxon>
        <taxon>Agaricales</taxon>
        <taxon>Marasmiineae</taxon>
        <taxon>Mycenaceae</taxon>
        <taxon>Favolaschia</taxon>
    </lineage>
</organism>
<feature type="non-terminal residue" evidence="2">
    <location>
        <position position="1"/>
    </location>
</feature>
<reference evidence="2 3" key="1">
    <citation type="journal article" date="2024" name="J Genomics">
        <title>Draft genome sequencing and assembly of Favolaschia claudopus CIRM-BRFM 2984 isolated from oak limbs.</title>
        <authorList>
            <person name="Navarro D."/>
            <person name="Drula E."/>
            <person name="Chaduli D."/>
            <person name="Cazenave R."/>
            <person name="Ahrendt S."/>
            <person name="Wang J."/>
            <person name="Lipzen A."/>
            <person name="Daum C."/>
            <person name="Barry K."/>
            <person name="Grigoriev I.V."/>
            <person name="Favel A."/>
            <person name="Rosso M.N."/>
            <person name="Martin F."/>
        </authorList>
    </citation>
    <scope>NUCLEOTIDE SEQUENCE [LARGE SCALE GENOMIC DNA]</scope>
    <source>
        <strain evidence="2 3">CIRM-BRFM 2984</strain>
    </source>
</reference>
<evidence type="ECO:0000313" key="3">
    <source>
        <dbReference type="Proteomes" id="UP001362999"/>
    </source>
</evidence>
<proteinExistence type="predicted"/>
<feature type="non-terminal residue" evidence="2">
    <location>
        <position position="95"/>
    </location>
</feature>
<dbReference type="InterPro" id="IPR040898">
    <property type="entry name" value="CxC6"/>
</dbReference>
<dbReference type="Proteomes" id="UP001362999">
    <property type="component" value="Unassembled WGS sequence"/>
</dbReference>
<dbReference type="Pfam" id="PF18721">
    <property type="entry name" value="CxC6"/>
    <property type="match status" value="1"/>
</dbReference>
<evidence type="ECO:0000313" key="2">
    <source>
        <dbReference type="EMBL" id="KAK7018933.1"/>
    </source>
</evidence>
<sequence length="95" mass="10871">RVVVIDGITIGHPCCGVFNCPKPLISNRHRFCDKHDHHHKMCAVEDCQAPNEAGYMTCTEPDHRLLETTHKKRDKAFFQLRGRLQRSNVAHPNDA</sequence>
<gene>
    <name evidence="2" type="ORF">R3P38DRAFT_2393702</name>
</gene>